<evidence type="ECO:0000259" key="4">
    <source>
        <dbReference type="PROSITE" id="PS50977"/>
    </source>
</evidence>
<evidence type="ECO:0000256" key="1">
    <source>
        <dbReference type="ARBA" id="ARBA00023125"/>
    </source>
</evidence>
<dbReference type="Pfam" id="PF00440">
    <property type="entry name" value="TetR_N"/>
    <property type="match status" value="1"/>
</dbReference>
<name>A0A1H8VWQ0_9ACTN</name>
<sequence length="198" mass="21296">MTETDAPTTVRRGPGRPPSTHAQEAIRVAARRLFSAKSYGGVSVREVAAAAGVDPSLVIRHFGSKEALFLQTMTVDESFRGLVEGPLEELGRLILERLLTVRGGAAVSTYAALIGAIDRPEVRSYLEASADRHVVRPLAERLTGPDRHLRARLVATQVNGLLFDLRGRPDAGLAGRPTAEVLQVYARALQALIDDPTA</sequence>
<dbReference type="PRINTS" id="PR00455">
    <property type="entry name" value="HTHTETR"/>
</dbReference>
<protein>
    <submittedName>
        <fullName evidence="5">Transcriptional regulator, TetR family</fullName>
    </submittedName>
</protein>
<dbReference type="STRING" id="673521.SAMN05660991_03851"/>
<dbReference type="InterPro" id="IPR041678">
    <property type="entry name" value="TetR_C_16"/>
</dbReference>
<dbReference type="GO" id="GO:0000976">
    <property type="term" value="F:transcription cis-regulatory region binding"/>
    <property type="evidence" value="ECO:0007669"/>
    <property type="project" value="TreeGrafter"/>
</dbReference>
<evidence type="ECO:0000256" key="3">
    <source>
        <dbReference type="SAM" id="MobiDB-lite"/>
    </source>
</evidence>
<dbReference type="PROSITE" id="PS50977">
    <property type="entry name" value="HTH_TETR_2"/>
    <property type="match status" value="1"/>
</dbReference>
<evidence type="ECO:0000256" key="2">
    <source>
        <dbReference type="PROSITE-ProRule" id="PRU00335"/>
    </source>
</evidence>
<dbReference type="SUPFAM" id="SSF48498">
    <property type="entry name" value="Tetracyclin repressor-like, C-terminal domain"/>
    <property type="match status" value="1"/>
</dbReference>
<gene>
    <name evidence="5" type="ORF">SAMN05660991_03851</name>
</gene>
<keyword evidence="1 2" id="KW-0238">DNA-binding</keyword>
<dbReference type="Proteomes" id="UP000198960">
    <property type="component" value="Unassembled WGS sequence"/>
</dbReference>
<accession>A0A1H8VWQ0</accession>
<reference evidence="6" key="1">
    <citation type="submission" date="2016-10" db="EMBL/GenBank/DDBJ databases">
        <authorList>
            <person name="Varghese N."/>
            <person name="Submissions S."/>
        </authorList>
    </citation>
    <scope>NUCLEOTIDE SEQUENCE [LARGE SCALE GENOMIC DNA]</scope>
    <source>
        <strain evidence="6">DSM 45413</strain>
    </source>
</reference>
<dbReference type="InterPro" id="IPR036271">
    <property type="entry name" value="Tet_transcr_reg_TetR-rel_C_sf"/>
</dbReference>
<evidence type="ECO:0000313" key="6">
    <source>
        <dbReference type="Proteomes" id="UP000198960"/>
    </source>
</evidence>
<dbReference type="AlphaFoldDB" id="A0A1H8VWQ0"/>
<dbReference type="SUPFAM" id="SSF46689">
    <property type="entry name" value="Homeodomain-like"/>
    <property type="match status" value="1"/>
</dbReference>
<dbReference type="Gene3D" id="1.10.357.10">
    <property type="entry name" value="Tetracycline Repressor, domain 2"/>
    <property type="match status" value="1"/>
</dbReference>
<organism evidence="5 6">
    <name type="scientific">Trujillonella endophytica</name>
    <dbReference type="NCBI Taxonomy" id="673521"/>
    <lineage>
        <taxon>Bacteria</taxon>
        <taxon>Bacillati</taxon>
        <taxon>Actinomycetota</taxon>
        <taxon>Actinomycetes</taxon>
        <taxon>Geodermatophilales</taxon>
        <taxon>Geodermatophilaceae</taxon>
        <taxon>Trujillonella</taxon>
    </lineage>
</organism>
<dbReference type="InterPro" id="IPR050109">
    <property type="entry name" value="HTH-type_TetR-like_transc_reg"/>
</dbReference>
<keyword evidence="6" id="KW-1185">Reference proteome</keyword>
<dbReference type="EMBL" id="FOEE01000014">
    <property type="protein sequence ID" value="SEP19829.1"/>
    <property type="molecule type" value="Genomic_DNA"/>
</dbReference>
<dbReference type="InterPro" id="IPR009057">
    <property type="entry name" value="Homeodomain-like_sf"/>
</dbReference>
<dbReference type="Pfam" id="PF17920">
    <property type="entry name" value="TetR_C_16"/>
    <property type="match status" value="1"/>
</dbReference>
<dbReference type="RefSeq" id="WP_170861185.1">
    <property type="nucleotide sequence ID" value="NZ_FOEE01000014.1"/>
</dbReference>
<proteinExistence type="predicted"/>
<dbReference type="InterPro" id="IPR001647">
    <property type="entry name" value="HTH_TetR"/>
</dbReference>
<feature type="region of interest" description="Disordered" evidence="3">
    <location>
        <begin position="1"/>
        <end position="21"/>
    </location>
</feature>
<feature type="domain" description="HTH tetR-type" evidence="4">
    <location>
        <begin position="20"/>
        <end position="80"/>
    </location>
</feature>
<evidence type="ECO:0000313" key="5">
    <source>
        <dbReference type="EMBL" id="SEP19829.1"/>
    </source>
</evidence>
<dbReference type="GO" id="GO:0003700">
    <property type="term" value="F:DNA-binding transcription factor activity"/>
    <property type="evidence" value="ECO:0007669"/>
    <property type="project" value="TreeGrafter"/>
</dbReference>
<dbReference type="PANTHER" id="PTHR30055:SF235">
    <property type="entry name" value="TRANSCRIPTIONAL REGULATORY PROTEIN"/>
    <property type="match status" value="1"/>
</dbReference>
<dbReference type="PANTHER" id="PTHR30055">
    <property type="entry name" value="HTH-TYPE TRANSCRIPTIONAL REGULATOR RUTR"/>
    <property type="match status" value="1"/>
</dbReference>
<feature type="DNA-binding region" description="H-T-H motif" evidence="2">
    <location>
        <begin position="43"/>
        <end position="62"/>
    </location>
</feature>